<dbReference type="AlphaFoldDB" id="A0A285N336"/>
<organism evidence="2 3">
    <name type="scientific">Natronoarchaeum philippinense</name>
    <dbReference type="NCBI Taxonomy" id="558529"/>
    <lineage>
        <taxon>Archaea</taxon>
        <taxon>Methanobacteriati</taxon>
        <taxon>Methanobacteriota</taxon>
        <taxon>Stenosarchaea group</taxon>
        <taxon>Halobacteria</taxon>
        <taxon>Halobacteriales</taxon>
        <taxon>Natronoarchaeaceae</taxon>
    </lineage>
</organism>
<dbReference type="SUPFAM" id="SSF64182">
    <property type="entry name" value="DHH phosphoesterases"/>
    <property type="match status" value="1"/>
</dbReference>
<dbReference type="InterPro" id="IPR004365">
    <property type="entry name" value="NA-bd_OB_tRNA"/>
</dbReference>
<sequence length="634" mass="70577">MTIDEANGADGERSPSVVYDLDADCTPDDVEEGVPYLGTVNGVVDYGVFVDLSESVSGLVHESNLRGEYDVGDEFVVELDQVRDNGDIAFEEVDIDEYDVEPVDHDYDLGDVDSLTEILGETVHIEGQVVQIKQTGGPTLFHVRDETGVVPCAIFEEAGVRARPGVDVDDYVRVTGEPERREDAVQIEADSLTVLDGEDAAAVEDRLDAAIEERAAPRDVEPLVEWPAFEKLRGDLESVARLLRRTVLEGRPIRIRHHADGDGMCASVPVELALERFIDEVHEDPDAKRHLFKRLPSKAPFYEMEDATRDLNFALEDRERHGQKLPLLLMLDNGSTEEDTPAYETLRHYDIPIVVVDHHHPDPEAVDPLLTEHVNPYLHDEDYRITTGMMCVELARMIYPDMTDELRHVPAVAGISDRSEAEAMEEYVDLAREEGYDEQSLKDVGEALDYAAHWLRYNSGRHLINDVLDVGADGDEERHRELVDTLAEKSRRDIEEQLDAAMPHVEHDRLDNGAHLYRVDVENDAHRFTYPAPGNTTGAVHDRKVEETGDPVITIGYGPDFAVLRSDGVRLDIPTMVTELDEEIVGGGVSGGGHLVVGSIKYVQGRREEVLDSLIEKMAEADIDEELGSTSSPI</sequence>
<dbReference type="PROSITE" id="PS50126">
    <property type="entry name" value="S1"/>
    <property type="match status" value="1"/>
</dbReference>
<dbReference type="InterPro" id="IPR038763">
    <property type="entry name" value="DHH_sf"/>
</dbReference>
<dbReference type="GO" id="GO:0003676">
    <property type="term" value="F:nucleic acid binding"/>
    <property type="evidence" value="ECO:0007669"/>
    <property type="project" value="InterPro"/>
</dbReference>
<feature type="domain" description="S1 motif" evidence="1">
    <location>
        <begin position="33"/>
        <end position="93"/>
    </location>
</feature>
<dbReference type="Pfam" id="PF01368">
    <property type="entry name" value="DHH"/>
    <property type="match status" value="1"/>
</dbReference>
<dbReference type="InterPro" id="IPR012340">
    <property type="entry name" value="NA-bd_OB-fold"/>
</dbReference>
<keyword evidence="3" id="KW-1185">Reference proteome</keyword>
<keyword evidence="2" id="KW-0540">Nuclease</keyword>
<protein>
    <submittedName>
        <fullName evidence="2">RecJ-like exonuclease</fullName>
    </submittedName>
</protein>
<dbReference type="SMART" id="SM00316">
    <property type="entry name" value="S1"/>
    <property type="match status" value="1"/>
</dbReference>
<gene>
    <name evidence="2" type="ORF">SAMN06269185_0014</name>
</gene>
<dbReference type="SUPFAM" id="SSF50249">
    <property type="entry name" value="Nucleic acid-binding proteins"/>
    <property type="match status" value="2"/>
</dbReference>
<evidence type="ECO:0000313" key="2">
    <source>
        <dbReference type="EMBL" id="SNZ02406.1"/>
    </source>
</evidence>
<dbReference type="EMBL" id="OBEJ01000001">
    <property type="protein sequence ID" value="SNZ02406.1"/>
    <property type="molecule type" value="Genomic_DNA"/>
</dbReference>
<name>A0A285N336_NATPI</name>
<dbReference type="Pfam" id="PF01336">
    <property type="entry name" value="tRNA_anti-codon"/>
    <property type="match status" value="1"/>
</dbReference>
<keyword evidence="2" id="KW-0378">Hydrolase</keyword>
<dbReference type="InterPro" id="IPR003029">
    <property type="entry name" value="S1_domain"/>
</dbReference>
<dbReference type="Gene3D" id="3.90.1640.30">
    <property type="match status" value="1"/>
</dbReference>
<dbReference type="Proteomes" id="UP000219453">
    <property type="component" value="Unassembled WGS sequence"/>
</dbReference>
<evidence type="ECO:0000259" key="1">
    <source>
        <dbReference type="PROSITE" id="PS50126"/>
    </source>
</evidence>
<reference evidence="2 3" key="1">
    <citation type="submission" date="2017-09" db="EMBL/GenBank/DDBJ databases">
        <authorList>
            <person name="Ehlers B."/>
            <person name="Leendertz F.H."/>
        </authorList>
    </citation>
    <scope>NUCLEOTIDE SEQUENCE [LARGE SCALE GENOMIC DNA]</scope>
    <source>
        <strain evidence="2 3">DSM 27208</strain>
    </source>
</reference>
<dbReference type="RefSeq" id="WP_097007087.1">
    <property type="nucleotide sequence ID" value="NZ_OBEJ01000001.1"/>
</dbReference>
<accession>A0A285N336</accession>
<dbReference type="Gene3D" id="2.40.50.140">
    <property type="entry name" value="Nucleic acid-binding proteins"/>
    <property type="match status" value="2"/>
</dbReference>
<dbReference type="GO" id="GO:0004527">
    <property type="term" value="F:exonuclease activity"/>
    <property type="evidence" value="ECO:0007669"/>
    <property type="project" value="UniProtKB-KW"/>
</dbReference>
<dbReference type="CDD" id="cd04487">
    <property type="entry name" value="RecJ_OBF2_like"/>
    <property type="match status" value="1"/>
</dbReference>
<dbReference type="InterPro" id="IPR001667">
    <property type="entry name" value="DDH_dom"/>
</dbReference>
<evidence type="ECO:0000313" key="3">
    <source>
        <dbReference type="Proteomes" id="UP000219453"/>
    </source>
</evidence>
<keyword evidence="2" id="KW-0269">Exonuclease</keyword>
<dbReference type="CDD" id="cd04473">
    <property type="entry name" value="S1_RecJ_like"/>
    <property type="match status" value="1"/>
</dbReference>
<proteinExistence type="predicted"/>
<dbReference type="OrthoDB" id="5596at2157"/>